<dbReference type="EMBL" id="CAXIEN010000062">
    <property type="protein sequence ID" value="CAL1272680.1"/>
    <property type="molecule type" value="Genomic_DNA"/>
</dbReference>
<evidence type="ECO:0000313" key="1">
    <source>
        <dbReference type="EMBL" id="CAL1272680.1"/>
    </source>
</evidence>
<gene>
    <name evidence="1" type="ORF">LARSCL_LOCUS6523</name>
</gene>
<name>A0AAV1ZLR7_9ARAC</name>
<accession>A0AAV1ZLR7</accession>
<dbReference type="Proteomes" id="UP001497382">
    <property type="component" value="Unassembled WGS sequence"/>
</dbReference>
<comment type="caution">
    <text evidence="1">The sequence shown here is derived from an EMBL/GenBank/DDBJ whole genome shotgun (WGS) entry which is preliminary data.</text>
</comment>
<protein>
    <submittedName>
        <fullName evidence="1">Uncharacterized protein</fullName>
    </submittedName>
</protein>
<evidence type="ECO:0000313" key="2">
    <source>
        <dbReference type="Proteomes" id="UP001497382"/>
    </source>
</evidence>
<sequence length="47" mass="5143">PFPTKVSGLKALLFLPDGAGAEKSEGALLTLFERSKIRDEMPSRRVL</sequence>
<dbReference type="AlphaFoldDB" id="A0AAV1ZLR7"/>
<reference evidence="1 2" key="1">
    <citation type="submission" date="2024-04" db="EMBL/GenBank/DDBJ databases">
        <authorList>
            <person name="Rising A."/>
            <person name="Reimegard J."/>
            <person name="Sonavane S."/>
            <person name="Akerstrom W."/>
            <person name="Nylinder S."/>
            <person name="Hedman E."/>
            <person name="Kallberg Y."/>
        </authorList>
    </citation>
    <scope>NUCLEOTIDE SEQUENCE [LARGE SCALE GENOMIC DNA]</scope>
</reference>
<feature type="non-terminal residue" evidence="1">
    <location>
        <position position="1"/>
    </location>
</feature>
<organism evidence="1 2">
    <name type="scientific">Larinioides sclopetarius</name>
    <dbReference type="NCBI Taxonomy" id="280406"/>
    <lineage>
        <taxon>Eukaryota</taxon>
        <taxon>Metazoa</taxon>
        <taxon>Ecdysozoa</taxon>
        <taxon>Arthropoda</taxon>
        <taxon>Chelicerata</taxon>
        <taxon>Arachnida</taxon>
        <taxon>Araneae</taxon>
        <taxon>Araneomorphae</taxon>
        <taxon>Entelegynae</taxon>
        <taxon>Araneoidea</taxon>
        <taxon>Araneidae</taxon>
        <taxon>Larinioides</taxon>
    </lineage>
</organism>
<proteinExistence type="predicted"/>
<keyword evidence="2" id="KW-1185">Reference proteome</keyword>